<evidence type="ECO:0000313" key="2">
    <source>
        <dbReference type="RefSeq" id="XP_072820132.1"/>
    </source>
</evidence>
<accession>A0ABM5DGW4</accession>
<proteinExistence type="predicted"/>
<dbReference type="GeneID" id="140697253"/>
<name>A0ABM5DGW4_VICPA</name>
<evidence type="ECO:0000313" key="1">
    <source>
        <dbReference type="Proteomes" id="UP001652581"/>
    </source>
</evidence>
<reference evidence="2" key="1">
    <citation type="submission" date="2025-08" db="UniProtKB">
        <authorList>
            <consortium name="RefSeq"/>
        </authorList>
    </citation>
    <scope>IDENTIFICATION</scope>
</reference>
<dbReference type="RefSeq" id="XP_072820132.1">
    <property type="nucleotide sequence ID" value="XM_072964031.1"/>
</dbReference>
<organism evidence="1 2">
    <name type="scientific">Vicugna pacos</name>
    <name type="common">Alpaca</name>
    <name type="synonym">Lama pacos</name>
    <dbReference type="NCBI Taxonomy" id="30538"/>
    <lineage>
        <taxon>Eukaryota</taxon>
        <taxon>Metazoa</taxon>
        <taxon>Chordata</taxon>
        <taxon>Craniata</taxon>
        <taxon>Vertebrata</taxon>
        <taxon>Euteleostomi</taxon>
        <taxon>Mammalia</taxon>
        <taxon>Eutheria</taxon>
        <taxon>Laurasiatheria</taxon>
        <taxon>Artiodactyla</taxon>
        <taxon>Tylopoda</taxon>
        <taxon>Camelidae</taxon>
        <taxon>Vicugna</taxon>
    </lineage>
</organism>
<protein>
    <submittedName>
        <fullName evidence="2">Uncharacterized protein</fullName>
    </submittedName>
</protein>
<gene>
    <name evidence="2" type="primary">LOC140697253</name>
</gene>
<keyword evidence="1" id="KW-1185">Reference proteome</keyword>
<sequence>MTLFLHPQSQQGPAALNMPRAAICLFLLRLPPPFLKAIVCAPVRAPTASFLPPRLPAGIVLHVYEKASRLPRIFLHFSLQLEPEPTITPHSSLAQTGVDQGQLQDSGVLLTTERPCIQNTKYQALDCSCPNPAWFAGLQKEDRPHRLLCASIMDRELLDLDFPGCPASICAGSVEASASVCFSHAKSGLKCPPAPSISTIPNPTKCCIAKIPKPGHVEQNC</sequence>
<dbReference type="Proteomes" id="UP001652581">
    <property type="component" value="Chromosome 7"/>
</dbReference>